<dbReference type="RefSeq" id="WP_101395330.1">
    <property type="nucleotide sequence ID" value="NZ_PJNE01000001.1"/>
</dbReference>
<gene>
    <name evidence="5" type="ORF">ATL31_1643</name>
</gene>
<dbReference type="InterPro" id="IPR002347">
    <property type="entry name" value="SDR_fam"/>
</dbReference>
<dbReference type="OrthoDB" id="286404at2"/>
<dbReference type="NCBIfam" id="NF005559">
    <property type="entry name" value="PRK07231.1"/>
    <property type="match status" value="1"/>
</dbReference>
<dbReference type="InterPro" id="IPR036291">
    <property type="entry name" value="NAD(P)-bd_dom_sf"/>
</dbReference>
<dbReference type="FunFam" id="3.40.50.720:FF:000173">
    <property type="entry name" value="3-oxoacyl-[acyl-carrier protein] reductase"/>
    <property type="match status" value="1"/>
</dbReference>
<evidence type="ECO:0000313" key="5">
    <source>
        <dbReference type="EMBL" id="PKW26821.1"/>
    </source>
</evidence>
<dbReference type="PRINTS" id="PR00080">
    <property type="entry name" value="SDRFAMILY"/>
</dbReference>
<keyword evidence="2" id="KW-0560">Oxidoreductase</keyword>
<dbReference type="GO" id="GO:0016491">
    <property type="term" value="F:oxidoreductase activity"/>
    <property type="evidence" value="ECO:0007669"/>
    <property type="project" value="UniProtKB-KW"/>
</dbReference>
<dbReference type="PROSITE" id="PS00061">
    <property type="entry name" value="ADH_SHORT"/>
    <property type="match status" value="1"/>
</dbReference>
<evidence type="ECO:0000256" key="2">
    <source>
        <dbReference type="ARBA" id="ARBA00023002"/>
    </source>
</evidence>
<dbReference type="Gene3D" id="3.40.50.720">
    <property type="entry name" value="NAD(P)-binding Rossmann-like Domain"/>
    <property type="match status" value="1"/>
</dbReference>
<evidence type="ECO:0000313" key="6">
    <source>
        <dbReference type="Proteomes" id="UP000233781"/>
    </source>
</evidence>
<comment type="caution">
    <text evidence="5">The sequence shown here is derived from an EMBL/GenBank/DDBJ whole genome shotgun (WGS) entry which is preliminary data.</text>
</comment>
<dbReference type="PRINTS" id="PR00081">
    <property type="entry name" value="GDHRDH"/>
</dbReference>
<dbReference type="SMART" id="SM00822">
    <property type="entry name" value="PKS_KR"/>
    <property type="match status" value="1"/>
</dbReference>
<dbReference type="NCBIfam" id="NF009466">
    <property type="entry name" value="PRK12826.1-2"/>
    <property type="match status" value="1"/>
</dbReference>
<dbReference type="Proteomes" id="UP000233781">
    <property type="component" value="Unassembled WGS sequence"/>
</dbReference>
<dbReference type="InterPro" id="IPR020904">
    <property type="entry name" value="Sc_DH/Rdtase_CS"/>
</dbReference>
<dbReference type="EMBL" id="PJNE01000001">
    <property type="protein sequence ID" value="PKW26821.1"/>
    <property type="molecule type" value="Genomic_DNA"/>
</dbReference>
<evidence type="ECO:0000259" key="4">
    <source>
        <dbReference type="SMART" id="SM00822"/>
    </source>
</evidence>
<feature type="domain" description="Ketoreductase" evidence="4">
    <location>
        <begin position="10"/>
        <end position="195"/>
    </location>
</feature>
<proteinExistence type="inferred from homology"/>
<dbReference type="AlphaFoldDB" id="A0A2N3YIZ6"/>
<keyword evidence="6" id="KW-1185">Reference proteome</keyword>
<comment type="similarity">
    <text evidence="1 3">Belongs to the short-chain dehydrogenases/reductases (SDR) family.</text>
</comment>
<organism evidence="5 6">
    <name type="scientific">Phycicoccus duodecadis</name>
    <dbReference type="NCBI Taxonomy" id="173053"/>
    <lineage>
        <taxon>Bacteria</taxon>
        <taxon>Bacillati</taxon>
        <taxon>Actinomycetota</taxon>
        <taxon>Actinomycetes</taxon>
        <taxon>Micrococcales</taxon>
        <taxon>Intrasporangiaceae</taxon>
        <taxon>Phycicoccus</taxon>
    </lineage>
</organism>
<name>A0A2N3YIZ6_9MICO</name>
<dbReference type="InterPro" id="IPR050259">
    <property type="entry name" value="SDR"/>
</dbReference>
<protein>
    <submittedName>
        <fullName evidence="5">3-oxoacyl-[acyl-carrier protein] reductase</fullName>
    </submittedName>
</protein>
<accession>A0A2N3YIZ6</accession>
<evidence type="ECO:0000256" key="3">
    <source>
        <dbReference type="RuleBase" id="RU000363"/>
    </source>
</evidence>
<dbReference type="PANTHER" id="PTHR42879">
    <property type="entry name" value="3-OXOACYL-(ACYL-CARRIER-PROTEIN) REDUCTASE"/>
    <property type="match status" value="1"/>
</dbReference>
<dbReference type="GO" id="GO:0032787">
    <property type="term" value="P:monocarboxylic acid metabolic process"/>
    <property type="evidence" value="ECO:0007669"/>
    <property type="project" value="UniProtKB-ARBA"/>
</dbReference>
<dbReference type="InterPro" id="IPR057326">
    <property type="entry name" value="KR_dom"/>
</dbReference>
<dbReference type="PANTHER" id="PTHR42879:SF2">
    <property type="entry name" value="3-OXOACYL-[ACYL-CARRIER-PROTEIN] REDUCTASE FABG"/>
    <property type="match status" value="1"/>
</dbReference>
<sequence>MSGRGRLAGRVAVVTGAASGIGAGIAVAFAEEGADIVVAEASPEAVAEPVLEAVRRHGQRALYVQTDVADAGAVQRMADAALSRFGQVDILVNNAGIFTESRVEQMPVEDWDRVLGVNLRGTFLCTRFLLPQMLERRWGRIINIASQLGQIGGADVAHYSASKAGVIGFTKALAREVSTRGVLVNAIAPGPIKTPLLDSETEEWRSGKLAELPIGRFGEVSEVTPTAVLLASDDGSYYVGQTLGPNGGDVML</sequence>
<dbReference type="SUPFAM" id="SSF51735">
    <property type="entry name" value="NAD(P)-binding Rossmann-fold domains"/>
    <property type="match status" value="1"/>
</dbReference>
<dbReference type="Pfam" id="PF00106">
    <property type="entry name" value="adh_short"/>
    <property type="match status" value="1"/>
</dbReference>
<reference evidence="5 6" key="1">
    <citation type="submission" date="2017-12" db="EMBL/GenBank/DDBJ databases">
        <title>Sequencing the genomes of 1000 Actinobacteria strains.</title>
        <authorList>
            <person name="Klenk H.-P."/>
        </authorList>
    </citation>
    <scope>NUCLEOTIDE SEQUENCE [LARGE SCALE GENOMIC DNA]</scope>
    <source>
        <strain evidence="5 6">DSM 12806</strain>
    </source>
</reference>
<evidence type="ECO:0000256" key="1">
    <source>
        <dbReference type="ARBA" id="ARBA00006484"/>
    </source>
</evidence>